<dbReference type="AlphaFoldDB" id="L8X350"/>
<keyword evidence="2" id="KW-1185">Reference proteome</keyword>
<comment type="caution">
    <text evidence="1">The sequence shown here is derived from an EMBL/GenBank/DDBJ whole genome shotgun (WGS) entry which is preliminary data.</text>
</comment>
<dbReference type="EMBL" id="AFRT01000279">
    <property type="protein sequence ID" value="ELU44726.1"/>
    <property type="molecule type" value="Genomic_DNA"/>
</dbReference>
<gene>
    <name evidence="1" type="ORF">AG1IA_01246</name>
</gene>
<reference evidence="1 2" key="1">
    <citation type="journal article" date="2013" name="Nat. Commun.">
        <title>The evolution and pathogenic mechanisms of the rice sheath blight pathogen.</title>
        <authorList>
            <person name="Zheng A."/>
            <person name="Lin R."/>
            <person name="Xu L."/>
            <person name="Qin P."/>
            <person name="Tang C."/>
            <person name="Ai P."/>
            <person name="Zhang D."/>
            <person name="Liu Y."/>
            <person name="Sun Z."/>
            <person name="Feng H."/>
            <person name="Wang Y."/>
            <person name="Chen Y."/>
            <person name="Liang X."/>
            <person name="Fu R."/>
            <person name="Li Q."/>
            <person name="Zhang J."/>
            <person name="Yu X."/>
            <person name="Xie Z."/>
            <person name="Ding L."/>
            <person name="Guan P."/>
            <person name="Tang J."/>
            <person name="Liang Y."/>
            <person name="Wang S."/>
            <person name="Deng Q."/>
            <person name="Li S."/>
            <person name="Zhu J."/>
            <person name="Wang L."/>
            <person name="Liu H."/>
            <person name="Li P."/>
        </authorList>
    </citation>
    <scope>NUCLEOTIDE SEQUENCE [LARGE SCALE GENOMIC DNA]</scope>
    <source>
        <strain evidence="2">AG-1 IA</strain>
    </source>
</reference>
<accession>L8X350</accession>
<evidence type="ECO:0000313" key="1">
    <source>
        <dbReference type="EMBL" id="ELU44726.1"/>
    </source>
</evidence>
<proteinExistence type="predicted"/>
<evidence type="ECO:0000313" key="2">
    <source>
        <dbReference type="Proteomes" id="UP000011668"/>
    </source>
</evidence>
<dbReference type="Proteomes" id="UP000011668">
    <property type="component" value="Unassembled WGS sequence"/>
</dbReference>
<protein>
    <submittedName>
        <fullName evidence="1">Uncharacterized protein</fullName>
    </submittedName>
</protein>
<sequence length="54" mass="5758">MSIHNGKQLAILLYNRWGSAAGSRGDEVAEQFKRLTGAVGAPEVDVGKPLAMFV</sequence>
<name>L8X350_THACA</name>
<dbReference type="HOGENOM" id="CLU_3052009_0_0_1"/>
<organism evidence="1 2">
    <name type="scientific">Thanatephorus cucumeris (strain AG1-IA)</name>
    <name type="common">Rice sheath blight fungus</name>
    <name type="synonym">Rhizoctonia solani</name>
    <dbReference type="NCBI Taxonomy" id="983506"/>
    <lineage>
        <taxon>Eukaryota</taxon>
        <taxon>Fungi</taxon>
        <taxon>Dikarya</taxon>
        <taxon>Basidiomycota</taxon>
        <taxon>Agaricomycotina</taxon>
        <taxon>Agaricomycetes</taxon>
        <taxon>Cantharellales</taxon>
        <taxon>Ceratobasidiaceae</taxon>
        <taxon>Rhizoctonia</taxon>
        <taxon>Rhizoctonia solani AG-1</taxon>
    </lineage>
</organism>